<dbReference type="InterPro" id="IPR000408">
    <property type="entry name" value="Reg_chr_condens"/>
</dbReference>
<dbReference type="Pfam" id="PF13540">
    <property type="entry name" value="RCC1_2"/>
    <property type="match status" value="2"/>
</dbReference>
<name>A0AAD5HCF3_UMBRA</name>
<dbReference type="Gene3D" id="2.130.10.30">
    <property type="entry name" value="Regulator of chromosome condensation 1/beta-lactamase-inhibitor protein II"/>
    <property type="match status" value="2"/>
</dbReference>
<feature type="repeat" description="RCC1" evidence="1">
    <location>
        <begin position="252"/>
        <end position="301"/>
    </location>
</feature>
<evidence type="ECO:0000313" key="3">
    <source>
        <dbReference type="Proteomes" id="UP001206595"/>
    </source>
</evidence>
<feature type="repeat" description="RCC1" evidence="1">
    <location>
        <begin position="198"/>
        <end position="251"/>
    </location>
</feature>
<feature type="repeat" description="RCC1" evidence="1">
    <location>
        <begin position="138"/>
        <end position="197"/>
    </location>
</feature>
<dbReference type="SUPFAM" id="SSF50985">
    <property type="entry name" value="RCC1/BLIP-II"/>
    <property type="match status" value="1"/>
</dbReference>
<dbReference type="InterPro" id="IPR053035">
    <property type="entry name" value="Mitochondrial_GEF_domain"/>
</dbReference>
<dbReference type="GeneID" id="75915868"/>
<dbReference type="PRINTS" id="PR00633">
    <property type="entry name" value="RCCNDNSATION"/>
</dbReference>
<organism evidence="2 3">
    <name type="scientific">Umbelopsis ramanniana AG</name>
    <dbReference type="NCBI Taxonomy" id="1314678"/>
    <lineage>
        <taxon>Eukaryota</taxon>
        <taxon>Fungi</taxon>
        <taxon>Fungi incertae sedis</taxon>
        <taxon>Mucoromycota</taxon>
        <taxon>Mucoromycotina</taxon>
        <taxon>Umbelopsidomycetes</taxon>
        <taxon>Umbelopsidales</taxon>
        <taxon>Umbelopsidaceae</taxon>
        <taxon>Umbelopsis</taxon>
    </lineage>
</organism>
<dbReference type="Pfam" id="PF00415">
    <property type="entry name" value="RCC1"/>
    <property type="match status" value="3"/>
</dbReference>
<keyword evidence="3" id="KW-1185">Reference proteome</keyword>
<accession>A0AAD5HCF3</accession>
<dbReference type="Proteomes" id="UP001206595">
    <property type="component" value="Unassembled WGS sequence"/>
</dbReference>
<reference evidence="2" key="2">
    <citation type="journal article" date="2022" name="Proc. Natl. Acad. Sci. U.S.A.">
        <title>Diploid-dominant life cycles characterize the early evolution of Fungi.</title>
        <authorList>
            <person name="Amses K.R."/>
            <person name="Simmons D.R."/>
            <person name="Longcore J.E."/>
            <person name="Mondo S.J."/>
            <person name="Seto K."/>
            <person name="Jeronimo G.H."/>
            <person name="Bonds A.E."/>
            <person name="Quandt C.A."/>
            <person name="Davis W.J."/>
            <person name="Chang Y."/>
            <person name="Federici B.A."/>
            <person name="Kuo A."/>
            <person name="LaButti K."/>
            <person name="Pangilinan J."/>
            <person name="Andreopoulos W."/>
            <person name="Tritt A."/>
            <person name="Riley R."/>
            <person name="Hundley H."/>
            <person name="Johnson J."/>
            <person name="Lipzen A."/>
            <person name="Barry K."/>
            <person name="Lang B.F."/>
            <person name="Cuomo C.A."/>
            <person name="Buchler N.E."/>
            <person name="Grigoriev I.V."/>
            <person name="Spatafora J.W."/>
            <person name="Stajich J.E."/>
            <person name="James T.Y."/>
        </authorList>
    </citation>
    <scope>NUCLEOTIDE SEQUENCE</scope>
    <source>
        <strain evidence="2">AG</strain>
    </source>
</reference>
<protein>
    <submittedName>
        <fullName evidence="2">Uncharacterized protein</fullName>
    </submittedName>
</protein>
<evidence type="ECO:0000313" key="2">
    <source>
        <dbReference type="EMBL" id="KAI8577829.1"/>
    </source>
</evidence>
<sequence>MLLRYSRKCTAGLQRSIHTATNANSLWVWGLRSSLPPVTENVESIVQPKQIIEPIQHHDGKICSIAAGWGHSLIATSDGYSSTVHSYGLNRSGQLGIGRQSFDSCDRGVAMVSDDQIKFLAAGREHSHIVSQDEQGRTKLFSFGNNMYGQLGTGKSKHDSPVAEQVLESTPVQVDGIDGNITHIACGLDNTVLATDKKHVYSMGWGPDGQLGLGPDSSSDRSTPTLVPLMEGKHISKLAGSTDFSLVLTDEGKLWTWGNSEYGQGMLSRKIDRILEPLETGISDVVDIAAGGPFSIILKGNGEVYSCGYGALGLGKGIIETLEPRRVQIDERITKIFAVQDMAAAISESGQLYIWGLGGHAGRLGLGHLEHVFVPQKVLFDDSPRIVLDLALGTSHAICICS</sequence>
<proteinExistence type="predicted"/>
<dbReference type="EMBL" id="MU620936">
    <property type="protein sequence ID" value="KAI8577829.1"/>
    <property type="molecule type" value="Genomic_DNA"/>
</dbReference>
<evidence type="ECO:0000256" key="1">
    <source>
        <dbReference type="PROSITE-ProRule" id="PRU00235"/>
    </source>
</evidence>
<feature type="repeat" description="RCC1" evidence="1">
    <location>
        <begin position="82"/>
        <end position="133"/>
    </location>
</feature>
<comment type="caution">
    <text evidence="2">The sequence shown here is derived from an EMBL/GenBank/DDBJ whole genome shotgun (WGS) entry which is preliminary data.</text>
</comment>
<dbReference type="AlphaFoldDB" id="A0AAD5HCF3"/>
<dbReference type="RefSeq" id="XP_051442833.1">
    <property type="nucleotide sequence ID" value="XM_051590525.1"/>
</dbReference>
<dbReference type="InterPro" id="IPR009091">
    <property type="entry name" value="RCC1/BLIP-II"/>
</dbReference>
<dbReference type="PANTHER" id="PTHR46337:SF1">
    <property type="entry name" value="RCC1-LIKE G EXCHANGING FACTOR-LIKE PROTEIN"/>
    <property type="match status" value="1"/>
</dbReference>
<feature type="repeat" description="RCC1" evidence="1">
    <location>
        <begin position="350"/>
        <end position="402"/>
    </location>
</feature>
<dbReference type="PROSITE" id="PS50012">
    <property type="entry name" value="RCC1_3"/>
    <property type="match status" value="5"/>
</dbReference>
<gene>
    <name evidence="2" type="ORF">K450DRAFT_250230</name>
</gene>
<dbReference type="PANTHER" id="PTHR46337">
    <property type="entry name" value="RCC1-LIKE G EXCHANGING FACTOR-LIKE PROTEIN"/>
    <property type="match status" value="1"/>
</dbReference>
<reference evidence="2" key="1">
    <citation type="submission" date="2021-06" db="EMBL/GenBank/DDBJ databases">
        <authorList>
            <consortium name="DOE Joint Genome Institute"/>
            <person name="Mondo S.J."/>
            <person name="Amses K.R."/>
            <person name="Simmons D.R."/>
            <person name="Longcore J.E."/>
            <person name="Seto K."/>
            <person name="Alves G.H."/>
            <person name="Bonds A.E."/>
            <person name="Quandt C.A."/>
            <person name="Davis W.J."/>
            <person name="Chang Y."/>
            <person name="Letcher P.M."/>
            <person name="Powell M.J."/>
            <person name="Kuo A."/>
            <person name="Labutti K."/>
            <person name="Pangilinan J."/>
            <person name="Andreopoulos W."/>
            <person name="Tritt A."/>
            <person name="Riley R."/>
            <person name="Hundley H."/>
            <person name="Johnson J."/>
            <person name="Lipzen A."/>
            <person name="Barry K."/>
            <person name="Berbee M.L."/>
            <person name="Buchler N.E."/>
            <person name="Grigoriev I.V."/>
            <person name="Spatafora J.W."/>
            <person name="Stajich J.E."/>
            <person name="James T.Y."/>
        </authorList>
    </citation>
    <scope>NUCLEOTIDE SEQUENCE</scope>
    <source>
        <strain evidence="2">AG</strain>
    </source>
</reference>